<evidence type="ECO:0000313" key="13">
    <source>
        <dbReference type="EMBL" id="GAC56960.1"/>
    </source>
</evidence>
<comment type="caution">
    <text evidence="13">The sequence shown here is derived from an EMBL/GenBank/DDBJ whole genome shotgun (WGS) entry which is preliminary data.</text>
</comment>
<evidence type="ECO:0000256" key="2">
    <source>
        <dbReference type="ARBA" id="ARBA00008240"/>
    </source>
</evidence>
<accession>L7L760</accession>
<dbReference type="EMBL" id="BANT01000014">
    <property type="protein sequence ID" value="GAC56960.1"/>
    <property type="molecule type" value="Genomic_DNA"/>
</dbReference>
<dbReference type="InterPro" id="IPR011701">
    <property type="entry name" value="MFS"/>
</dbReference>
<feature type="transmembrane region" description="Helical" evidence="11">
    <location>
        <begin position="108"/>
        <end position="126"/>
    </location>
</feature>
<dbReference type="InterPro" id="IPR051084">
    <property type="entry name" value="H+-coupled_symporters"/>
</dbReference>
<feature type="transmembrane region" description="Helical" evidence="11">
    <location>
        <begin position="304"/>
        <end position="321"/>
    </location>
</feature>
<dbReference type="GO" id="GO:0005886">
    <property type="term" value="C:plasma membrane"/>
    <property type="evidence" value="ECO:0007669"/>
    <property type="project" value="UniProtKB-SubCell"/>
</dbReference>
<dbReference type="eggNOG" id="COG0477">
    <property type="taxonomic scope" value="Bacteria"/>
</dbReference>
<dbReference type="STRING" id="1121927.GOHSU_14_01270"/>
<feature type="transmembrane region" description="Helical" evidence="11">
    <location>
        <begin position="67"/>
        <end position="88"/>
    </location>
</feature>
<feature type="transmembrane region" description="Helical" evidence="11">
    <location>
        <begin position="174"/>
        <end position="196"/>
    </location>
</feature>
<comment type="function">
    <text evidence="9">May be a proton symporter involved in the uptake of osmolytes such as proline and glycine betaine.</text>
</comment>
<reference evidence="13 14" key="1">
    <citation type="submission" date="2012-12" db="EMBL/GenBank/DDBJ databases">
        <title>Whole genome shotgun sequence of Gordonia hirsuta NBRC 16056.</title>
        <authorList>
            <person name="Isaki-Nakamura S."/>
            <person name="Hosoyama A."/>
            <person name="Tsuchikane K."/>
            <person name="Katsumata H."/>
            <person name="Baba S."/>
            <person name="Yamazaki S."/>
            <person name="Fujita N."/>
        </authorList>
    </citation>
    <scope>NUCLEOTIDE SEQUENCE [LARGE SCALE GENOMIC DNA]</scope>
    <source>
        <strain evidence="13 14">NBRC 16056</strain>
    </source>
</reference>
<keyword evidence="6" id="KW-0769">Symport</keyword>
<sequence>MSTPKPERESATGPAYTREIHQLPDAAPPPVPPQVIRKAIAASAVGNATEWYDYGVYAATATYLTQAFFPGSLGAIGTMLGFAISFVLRPLGGFVWGPLGDRVGRKHVLAITILLIALATSLIGVLPTHAVAGVWAPIMLIALRVIQGFSTGGEYGGAATFMAEYSPDTKRGRFGSFLEFGTLAGFASGTALVLLLNLALDDDQMYSWGWRIPFLLALPLGLVGLYLRSQLEDSPVFSEVEEHLSEEVSISNTAKLKQTVVEYWQPIAIMFGMVVALNVANYTLLAFQPEYLKNTIGLSEDSGSIVVLIGQVAMMALIPFFGRWSDRTGRKPMWWASLIGLFALSLPMYWLMGQGFGWAIVGFVVLGVLYIPQLATISATFPAMFPTHVRYAGFAISYNMSTALFGGTAPLVNEAVVSTTGWNLFPAVYLMGACLIGMVALAFLRETAGCSLRGTAIPGEDPHDAENLADLAGLAGR</sequence>
<evidence type="ECO:0000256" key="1">
    <source>
        <dbReference type="ARBA" id="ARBA00004651"/>
    </source>
</evidence>
<feature type="transmembrane region" description="Helical" evidence="11">
    <location>
        <begin position="391"/>
        <end position="412"/>
    </location>
</feature>
<evidence type="ECO:0000256" key="11">
    <source>
        <dbReference type="SAM" id="Phobius"/>
    </source>
</evidence>
<feature type="transmembrane region" description="Helical" evidence="11">
    <location>
        <begin position="358"/>
        <end position="379"/>
    </location>
</feature>
<dbReference type="Gene3D" id="1.20.1250.20">
    <property type="entry name" value="MFS general substrate transporter like domains"/>
    <property type="match status" value="2"/>
</dbReference>
<dbReference type="PANTHER" id="PTHR43528:SF1">
    <property type="entry name" value="ALPHA-KETOGLUTARATE PERMEASE"/>
    <property type="match status" value="1"/>
</dbReference>
<dbReference type="FunFam" id="1.20.1250.20:FF:000001">
    <property type="entry name" value="Dicarboxylate MFS transporter"/>
    <property type="match status" value="1"/>
</dbReference>
<dbReference type="Proteomes" id="UP000053405">
    <property type="component" value="Unassembled WGS sequence"/>
</dbReference>
<feature type="transmembrane region" description="Helical" evidence="11">
    <location>
        <begin position="333"/>
        <end position="352"/>
    </location>
</feature>
<dbReference type="GO" id="GO:0015293">
    <property type="term" value="F:symporter activity"/>
    <property type="evidence" value="ECO:0007669"/>
    <property type="project" value="UniProtKB-KW"/>
</dbReference>
<keyword evidence="4" id="KW-1003">Cell membrane</keyword>
<feature type="domain" description="Major facilitator superfamily (MFS) profile" evidence="12">
    <location>
        <begin position="39"/>
        <end position="449"/>
    </location>
</feature>
<feature type="transmembrane region" description="Helical" evidence="11">
    <location>
        <begin position="263"/>
        <end position="284"/>
    </location>
</feature>
<evidence type="ECO:0000256" key="7">
    <source>
        <dbReference type="ARBA" id="ARBA00022989"/>
    </source>
</evidence>
<dbReference type="InterPro" id="IPR020846">
    <property type="entry name" value="MFS_dom"/>
</dbReference>
<feature type="transmembrane region" description="Helical" evidence="11">
    <location>
        <begin position="132"/>
        <end position="153"/>
    </location>
</feature>
<evidence type="ECO:0000259" key="12">
    <source>
        <dbReference type="PROSITE" id="PS50850"/>
    </source>
</evidence>
<dbReference type="PROSITE" id="PS50850">
    <property type="entry name" value="MFS"/>
    <property type="match status" value="1"/>
</dbReference>
<comment type="similarity">
    <text evidence="2">Belongs to the major facilitator superfamily. Metabolite:H+ Symporter (MHS) family (TC 2.A.1.6) family.</text>
</comment>
<keyword evidence="7 11" id="KW-1133">Transmembrane helix</keyword>
<evidence type="ECO:0000256" key="3">
    <source>
        <dbReference type="ARBA" id="ARBA00022448"/>
    </source>
</evidence>
<dbReference type="Pfam" id="PF07690">
    <property type="entry name" value="MFS_1"/>
    <property type="match status" value="1"/>
</dbReference>
<keyword evidence="3" id="KW-0813">Transport</keyword>
<keyword evidence="14" id="KW-1185">Reference proteome</keyword>
<keyword evidence="5 11" id="KW-0812">Transmembrane</keyword>
<dbReference type="PANTHER" id="PTHR43528">
    <property type="entry name" value="ALPHA-KETOGLUTARATE PERMEASE"/>
    <property type="match status" value="1"/>
</dbReference>
<evidence type="ECO:0000256" key="8">
    <source>
        <dbReference type="ARBA" id="ARBA00023136"/>
    </source>
</evidence>
<evidence type="ECO:0000256" key="9">
    <source>
        <dbReference type="ARBA" id="ARBA00037295"/>
    </source>
</evidence>
<gene>
    <name evidence="13" type="primary">proP</name>
    <name evidence="13" type="ORF">GOHSU_14_01270</name>
</gene>
<comment type="subcellular location">
    <subcellularLocation>
        <location evidence="1">Cell membrane</location>
        <topology evidence="1">Multi-pass membrane protein</topology>
    </subcellularLocation>
</comment>
<name>L7L760_9ACTN</name>
<evidence type="ECO:0000256" key="10">
    <source>
        <dbReference type="ARBA" id="ARBA00039918"/>
    </source>
</evidence>
<evidence type="ECO:0000256" key="6">
    <source>
        <dbReference type="ARBA" id="ARBA00022847"/>
    </source>
</evidence>
<evidence type="ECO:0000313" key="14">
    <source>
        <dbReference type="Proteomes" id="UP000053405"/>
    </source>
</evidence>
<dbReference type="AlphaFoldDB" id="L7L760"/>
<dbReference type="InterPro" id="IPR005829">
    <property type="entry name" value="Sugar_transporter_CS"/>
</dbReference>
<keyword evidence="8 11" id="KW-0472">Membrane</keyword>
<evidence type="ECO:0000256" key="4">
    <source>
        <dbReference type="ARBA" id="ARBA00022475"/>
    </source>
</evidence>
<feature type="transmembrane region" description="Helical" evidence="11">
    <location>
        <begin position="424"/>
        <end position="444"/>
    </location>
</feature>
<organism evidence="13 14">
    <name type="scientific">Gordonia hirsuta DSM 44140 = NBRC 16056</name>
    <dbReference type="NCBI Taxonomy" id="1121927"/>
    <lineage>
        <taxon>Bacteria</taxon>
        <taxon>Bacillati</taxon>
        <taxon>Actinomycetota</taxon>
        <taxon>Actinomycetes</taxon>
        <taxon>Mycobacteriales</taxon>
        <taxon>Gordoniaceae</taxon>
        <taxon>Gordonia</taxon>
    </lineage>
</organism>
<protein>
    <recommendedName>
        <fullName evidence="10">Putative proline/betaine transporter</fullName>
    </recommendedName>
</protein>
<feature type="transmembrane region" description="Helical" evidence="11">
    <location>
        <begin position="208"/>
        <end position="227"/>
    </location>
</feature>
<dbReference type="PROSITE" id="PS00217">
    <property type="entry name" value="SUGAR_TRANSPORT_2"/>
    <property type="match status" value="1"/>
</dbReference>
<evidence type="ECO:0000256" key="5">
    <source>
        <dbReference type="ARBA" id="ARBA00022692"/>
    </source>
</evidence>
<dbReference type="SUPFAM" id="SSF103473">
    <property type="entry name" value="MFS general substrate transporter"/>
    <property type="match status" value="1"/>
</dbReference>
<proteinExistence type="inferred from homology"/>
<dbReference type="InterPro" id="IPR036259">
    <property type="entry name" value="MFS_trans_sf"/>
</dbReference>